<name>A0A426V7U5_9BURK</name>
<evidence type="ECO:0000313" key="2">
    <source>
        <dbReference type="Proteomes" id="UP000269265"/>
    </source>
</evidence>
<proteinExistence type="predicted"/>
<gene>
    <name evidence="1" type="ORF">EIP75_18200</name>
</gene>
<accession>A0A426V7U5</accession>
<dbReference type="Proteomes" id="UP000269265">
    <property type="component" value="Unassembled WGS sequence"/>
</dbReference>
<protein>
    <submittedName>
        <fullName evidence="1">Uncharacterized protein</fullName>
    </submittedName>
</protein>
<reference evidence="1 2" key="1">
    <citation type="submission" date="2018-12" db="EMBL/GenBank/DDBJ databases">
        <title>The whole draft genome of Aquabacterium sp. SJQ9.</title>
        <authorList>
            <person name="Sun L."/>
            <person name="Gao X."/>
            <person name="Chen W."/>
            <person name="Huang K."/>
        </authorList>
    </citation>
    <scope>NUCLEOTIDE SEQUENCE [LARGE SCALE GENOMIC DNA]</scope>
    <source>
        <strain evidence="1 2">SJQ9</strain>
    </source>
</reference>
<dbReference type="RefSeq" id="WP_125244708.1">
    <property type="nucleotide sequence ID" value="NZ_RSED01000017.1"/>
</dbReference>
<evidence type="ECO:0000313" key="1">
    <source>
        <dbReference type="EMBL" id="RRS02891.1"/>
    </source>
</evidence>
<organism evidence="1 2">
    <name type="scientific">Aquabacterium soli</name>
    <dbReference type="NCBI Taxonomy" id="2493092"/>
    <lineage>
        <taxon>Bacteria</taxon>
        <taxon>Pseudomonadati</taxon>
        <taxon>Pseudomonadota</taxon>
        <taxon>Betaproteobacteria</taxon>
        <taxon>Burkholderiales</taxon>
        <taxon>Aquabacterium</taxon>
    </lineage>
</organism>
<dbReference type="EMBL" id="RSED01000017">
    <property type="protein sequence ID" value="RRS02891.1"/>
    <property type="molecule type" value="Genomic_DNA"/>
</dbReference>
<comment type="caution">
    <text evidence="1">The sequence shown here is derived from an EMBL/GenBank/DDBJ whole genome shotgun (WGS) entry which is preliminary data.</text>
</comment>
<dbReference type="AlphaFoldDB" id="A0A426V7U5"/>
<sequence>MSTKHTLWQARWDLDQMANLATHDSGLRVRLEDGQGVAENADEIALTLAPVHGDHNAKAMVQRLVREGAQLLIDPFSRGWRGGS</sequence>
<keyword evidence="2" id="KW-1185">Reference proteome</keyword>